<dbReference type="Pfam" id="PF19741">
    <property type="entry name" value="DUF6230"/>
    <property type="match status" value="1"/>
</dbReference>
<gene>
    <name evidence="2" type="ORF">NMN56_020305</name>
</gene>
<protein>
    <submittedName>
        <fullName evidence="2">DUF6230 family protein</fullName>
    </submittedName>
</protein>
<keyword evidence="3" id="KW-1185">Reference proteome</keyword>
<dbReference type="RefSeq" id="WP_274045854.1">
    <property type="nucleotide sequence ID" value="NZ_JANCPR020000019.1"/>
</dbReference>
<organism evidence="2 3">
    <name type="scientific">Streptomyces iconiensis</name>
    <dbReference type="NCBI Taxonomy" id="1384038"/>
    <lineage>
        <taxon>Bacteria</taxon>
        <taxon>Bacillati</taxon>
        <taxon>Actinomycetota</taxon>
        <taxon>Actinomycetes</taxon>
        <taxon>Kitasatosporales</taxon>
        <taxon>Streptomycetaceae</taxon>
        <taxon>Streptomyces</taxon>
    </lineage>
</organism>
<evidence type="ECO:0000313" key="2">
    <source>
        <dbReference type="EMBL" id="MDJ1134260.1"/>
    </source>
</evidence>
<dbReference type="Proteomes" id="UP001214441">
    <property type="component" value="Unassembled WGS sequence"/>
</dbReference>
<sequence length="214" mass="22636">MRRTAASRARPRHRRKTRRPVGSRTDWRRFALVFPLTALLAAGTIATTTAAEIPVSFAVAGSPFTVTAQRLKATDATQFASFRRDAKGSDHPVAVVGLRSARISNLCQSAVAHTPLGTATLVIRSGEDEPVRASGMVLDLVDLTGDMTFRSVEMGRDAATLDASGPQGTAGTYGQQARSLTITDMRLKAWSLTAGMFSLAGASMSVKGGEKPCA</sequence>
<dbReference type="EMBL" id="JANCPR020000019">
    <property type="protein sequence ID" value="MDJ1134260.1"/>
    <property type="molecule type" value="Genomic_DNA"/>
</dbReference>
<evidence type="ECO:0000313" key="3">
    <source>
        <dbReference type="Proteomes" id="UP001214441"/>
    </source>
</evidence>
<proteinExistence type="predicted"/>
<feature type="region of interest" description="Disordered" evidence="1">
    <location>
        <begin position="1"/>
        <end position="22"/>
    </location>
</feature>
<reference evidence="2 3" key="1">
    <citation type="submission" date="2023-05" db="EMBL/GenBank/DDBJ databases">
        <title>Streptantibioticus silvisoli sp. nov., acidotolerant actinomycetes 1 from pine litter.</title>
        <authorList>
            <person name="Swiecimska M."/>
            <person name="Golinska P."/>
            <person name="Sangal V."/>
            <person name="Wachnowicz B."/>
            <person name="Goodfellow M."/>
        </authorList>
    </citation>
    <scope>NUCLEOTIDE SEQUENCE [LARGE SCALE GENOMIC DNA]</scope>
    <source>
        <strain evidence="2 3">DSM 42109</strain>
    </source>
</reference>
<feature type="compositionally biased region" description="Basic residues" evidence="1">
    <location>
        <begin position="1"/>
        <end position="21"/>
    </location>
</feature>
<dbReference type="InterPro" id="IPR046198">
    <property type="entry name" value="DUF6230"/>
</dbReference>
<evidence type="ECO:0000256" key="1">
    <source>
        <dbReference type="SAM" id="MobiDB-lite"/>
    </source>
</evidence>
<name>A0ABT6ZYX4_9ACTN</name>
<comment type="caution">
    <text evidence="2">The sequence shown here is derived from an EMBL/GenBank/DDBJ whole genome shotgun (WGS) entry which is preliminary data.</text>
</comment>
<accession>A0ABT6ZYX4</accession>